<protein>
    <submittedName>
        <fullName evidence="1">Distal tail protein</fullName>
    </submittedName>
</protein>
<organism evidence="1">
    <name type="scientific">Siphoviridae sp. ctuBK6</name>
    <dbReference type="NCBI Taxonomy" id="2827963"/>
    <lineage>
        <taxon>Viruses</taxon>
        <taxon>Duplodnaviria</taxon>
        <taxon>Heunggongvirae</taxon>
        <taxon>Uroviricota</taxon>
        <taxon>Caudoviricetes</taxon>
    </lineage>
</organism>
<name>A0A8S5TH46_9CAUD</name>
<accession>A0A8S5TH46</accession>
<evidence type="ECO:0000313" key="1">
    <source>
        <dbReference type="EMBL" id="DAF62644.1"/>
    </source>
</evidence>
<sequence length="260" mass="29791">MKAGCFTLNNVNSESIHVFIEDRPNIPSPKRRVSFLAPLSFEGELVYDDDGYEPTEFELKCFYDGSRHGDNFDELSNARNKIFNFFNQGKGDWLSFVPYFDEGHEYHIIALDIVYENKYYYDGCISFTVKIKCQPYKYLTSNRVLQVTNGQTLNNPTFYTSKPTVFFSGVKGDIDITFGTTRIGLRSLNNETVYIDSQTYSTFTKSGNTIRNLNDRTIGKEFFELQPGNNAGNRLTITTPPNNTAFTRPISINPNWRVLV</sequence>
<reference evidence="1" key="1">
    <citation type="journal article" date="2021" name="Proc. Natl. Acad. Sci. U.S.A.">
        <title>A Catalog of Tens of Thousands of Viruses from Human Metagenomes Reveals Hidden Associations with Chronic Diseases.</title>
        <authorList>
            <person name="Tisza M.J."/>
            <person name="Buck C.B."/>
        </authorList>
    </citation>
    <scope>NUCLEOTIDE SEQUENCE</scope>
    <source>
        <strain evidence="1">CtuBK6</strain>
    </source>
</reference>
<dbReference type="EMBL" id="BK032826">
    <property type="protein sequence ID" value="DAF62644.1"/>
    <property type="molecule type" value="Genomic_DNA"/>
</dbReference>
<proteinExistence type="predicted"/>